<keyword evidence="2" id="KW-1185">Reference proteome</keyword>
<dbReference type="PATRIC" id="fig|303541.3.peg.1235"/>
<evidence type="ECO:0000313" key="1">
    <source>
        <dbReference type="EMBL" id="KJY60133.1"/>
    </source>
</evidence>
<name>A0A0F4LP97_9LACO</name>
<accession>A0A0F4LP97</accession>
<dbReference type="Proteomes" id="UP000033682">
    <property type="component" value="Unassembled WGS sequence"/>
</dbReference>
<protein>
    <recommendedName>
        <fullName evidence="3">Adhesin domain-containing protein</fullName>
    </recommendedName>
</protein>
<sequence>MKKFYQITGLIGIIGIIAALIGWANAGVNPVFDNHNQFTFETSGSTVHKRELTTSPNFDQIIVQTDNSDIYLHSGKKYQITVTGLNPNAVKAKVRKKRLEINESRPVAINWRNDSSRIDITIPKNKYLAEIDSSSDNGNLNIKKYLNK</sequence>
<dbReference type="EMBL" id="JXLG01000009">
    <property type="protein sequence ID" value="KJY60133.1"/>
    <property type="molecule type" value="Genomic_DNA"/>
</dbReference>
<proteinExistence type="predicted"/>
<organism evidence="1 2">
    <name type="scientific">Lactobacillus apis</name>
    <dbReference type="NCBI Taxonomy" id="303541"/>
    <lineage>
        <taxon>Bacteria</taxon>
        <taxon>Bacillati</taxon>
        <taxon>Bacillota</taxon>
        <taxon>Bacilli</taxon>
        <taxon>Lactobacillales</taxon>
        <taxon>Lactobacillaceae</taxon>
        <taxon>Lactobacillus</taxon>
    </lineage>
</organism>
<dbReference type="HOGENOM" id="CLU_1756471_0_0_9"/>
<evidence type="ECO:0000313" key="2">
    <source>
        <dbReference type="Proteomes" id="UP000033682"/>
    </source>
</evidence>
<gene>
    <name evidence="1" type="ORF">JF72_10720</name>
</gene>
<comment type="caution">
    <text evidence="1">The sequence shown here is derived from an EMBL/GenBank/DDBJ whole genome shotgun (WGS) entry which is preliminary data.</text>
</comment>
<reference evidence="1 2" key="1">
    <citation type="submission" date="2015-01" db="EMBL/GenBank/DDBJ databases">
        <title>Comparative genomics of the lactic acid bacteria isolated from the honey bee gut.</title>
        <authorList>
            <person name="Ellegaard K.M."/>
            <person name="Tamarit D."/>
            <person name="Javelind E."/>
            <person name="Olofsson T."/>
            <person name="Andersson S.G."/>
            <person name="Vasquez A."/>
        </authorList>
    </citation>
    <scope>NUCLEOTIDE SEQUENCE [LARGE SCALE GENOMIC DNA]</scope>
    <source>
        <strain evidence="1 2">Hma11</strain>
    </source>
</reference>
<dbReference type="Gene3D" id="2.160.20.120">
    <property type="match status" value="1"/>
</dbReference>
<evidence type="ECO:0008006" key="3">
    <source>
        <dbReference type="Google" id="ProtNLM"/>
    </source>
</evidence>
<dbReference type="STRING" id="303541.JF72_10720"/>
<dbReference type="AlphaFoldDB" id="A0A0F4LP97"/>